<feature type="compositionally biased region" description="Polar residues" evidence="1">
    <location>
        <begin position="86"/>
        <end position="95"/>
    </location>
</feature>
<proteinExistence type="predicted"/>
<dbReference type="EMBL" id="JAGYWB010000006">
    <property type="protein sequence ID" value="KAI0519733.1"/>
    <property type="molecule type" value="Genomic_DNA"/>
</dbReference>
<dbReference type="Proteomes" id="UP000829196">
    <property type="component" value="Unassembled WGS sequence"/>
</dbReference>
<dbReference type="InterPro" id="IPR019557">
    <property type="entry name" value="AminoTfrase-like_pln_mobile"/>
</dbReference>
<keyword evidence="4" id="KW-1185">Reference proteome</keyword>
<accession>A0A8T3BW53</accession>
<evidence type="ECO:0000256" key="1">
    <source>
        <dbReference type="SAM" id="MobiDB-lite"/>
    </source>
</evidence>
<reference evidence="3" key="1">
    <citation type="journal article" date="2022" name="Front. Genet.">
        <title>Chromosome-Scale Assembly of the Dendrobium nobile Genome Provides Insights Into the Molecular Mechanism of the Biosynthesis of the Medicinal Active Ingredient of Dendrobium.</title>
        <authorList>
            <person name="Xu Q."/>
            <person name="Niu S.-C."/>
            <person name="Li K.-L."/>
            <person name="Zheng P.-J."/>
            <person name="Zhang X.-J."/>
            <person name="Jia Y."/>
            <person name="Liu Y."/>
            <person name="Niu Y.-X."/>
            <person name="Yu L.-H."/>
            <person name="Chen D.-F."/>
            <person name="Zhang G.-Q."/>
        </authorList>
    </citation>
    <scope>NUCLEOTIDE SEQUENCE</scope>
    <source>
        <tissue evidence="3">Leaf</tissue>
    </source>
</reference>
<dbReference type="Pfam" id="PF10536">
    <property type="entry name" value="PMD"/>
    <property type="match status" value="1"/>
</dbReference>
<feature type="region of interest" description="Disordered" evidence="1">
    <location>
        <begin position="72"/>
        <end position="95"/>
    </location>
</feature>
<dbReference type="GO" id="GO:0010073">
    <property type="term" value="P:meristem maintenance"/>
    <property type="evidence" value="ECO:0007669"/>
    <property type="project" value="InterPro"/>
</dbReference>
<evidence type="ECO:0000313" key="4">
    <source>
        <dbReference type="Proteomes" id="UP000829196"/>
    </source>
</evidence>
<dbReference type="InterPro" id="IPR044824">
    <property type="entry name" value="MAIN-like"/>
</dbReference>
<dbReference type="PANTHER" id="PTHR46033">
    <property type="entry name" value="PROTEIN MAIN-LIKE 2"/>
    <property type="match status" value="1"/>
</dbReference>
<evidence type="ECO:0000259" key="2">
    <source>
        <dbReference type="Pfam" id="PF10536"/>
    </source>
</evidence>
<protein>
    <recommendedName>
        <fullName evidence="2">Aminotransferase-like plant mobile domain-containing protein</fullName>
    </recommendedName>
</protein>
<comment type="caution">
    <text evidence="3">The sequence shown here is derived from an EMBL/GenBank/DDBJ whole genome shotgun (WGS) entry which is preliminary data.</text>
</comment>
<sequence>MAGNTDDPMVFDRCMKDMIKVKADIHQWLVERDVTSWALTYDGGFHYGVMTTNASESFNGVLKRATGFMAATEDRGRGRRRRPSSVEASTQSSIHTIQPSISSLAGSHRAAHHEQGTILEAASHLLMVHEWPINYPRFMEAMIFVGLDSVSQMRYRRMDHHLLTALVERWLPQTTFHLLVGEMSITLQDVSMILGIQIDGPAFVGHPVVGSGRRWLSWSDCCDDLLGQHPNLDVLYHDQFNPRITTKFRMGHAHAQTCVPLRWLRWIFWRDSYIDLSEMDFWRHVRAYILFLLGCHLLPDTSGSEIHLQYLPLMEDIAIFRTYSLGGAVLAHLYRELSEATRPKRANIAGCIHLLQIWAWEHLHVGRPQLHVPFLVQLDGLSVGIRWNEERLWEVIWEPYTVEIRAQVPEICTSGQDTWLSRVPLIGWKRVKWHLPDRVLRQFGYCPSTDIMPMDPSFVRVDGRGKSDTDWALYHHASIALWESRRAYIVIAEIPGLDYDYKVKQYLAWFHSWATLYMLKAPVDPPSTYYPRSPAEHHMRDFFVSMERRLQPYFGGTEATPLQVDVNIVGDMCQRLRQHIYIDDAHYFEEANTQHTSFSPPVSTTDPYDAGPLSYPNLGPSQNHFTPEFDIASTP</sequence>
<dbReference type="PANTHER" id="PTHR46033:SF8">
    <property type="entry name" value="PROTEIN MAINTENANCE OF MERISTEMS-LIKE"/>
    <property type="match status" value="1"/>
</dbReference>
<feature type="compositionally biased region" description="Polar residues" evidence="1">
    <location>
        <begin position="595"/>
        <end position="606"/>
    </location>
</feature>
<evidence type="ECO:0000313" key="3">
    <source>
        <dbReference type="EMBL" id="KAI0519733.1"/>
    </source>
</evidence>
<feature type="region of interest" description="Disordered" evidence="1">
    <location>
        <begin position="595"/>
        <end position="635"/>
    </location>
</feature>
<dbReference type="AlphaFoldDB" id="A0A8T3BW53"/>
<gene>
    <name evidence="3" type="ORF">KFK09_007192</name>
</gene>
<feature type="domain" description="Aminotransferase-like plant mobile" evidence="2">
    <location>
        <begin position="157"/>
        <end position="511"/>
    </location>
</feature>
<name>A0A8T3BW53_DENNO</name>
<organism evidence="3 4">
    <name type="scientific">Dendrobium nobile</name>
    <name type="common">Orchid</name>
    <dbReference type="NCBI Taxonomy" id="94219"/>
    <lineage>
        <taxon>Eukaryota</taxon>
        <taxon>Viridiplantae</taxon>
        <taxon>Streptophyta</taxon>
        <taxon>Embryophyta</taxon>
        <taxon>Tracheophyta</taxon>
        <taxon>Spermatophyta</taxon>
        <taxon>Magnoliopsida</taxon>
        <taxon>Liliopsida</taxon>
        <taxon>Asparagales</taxon>
        <taxon>Orchidaceae</taxon>
        <taxon>Epidendroideae</taxon>
        <taxon>Malaxideae</taxon>
        <taxon>Dendrobiinae</taxon>
        <taxon>Dendrobium</taxon>
    </lineage>
</organism>
<dbReference type="OrthoDB" id="593744at2759"/>